<evidence type="ECO:0000313" key="4">
    <source>
        <dbReference type="Proteomes" id="UP001231189"/>
    </source>
</evidence>
<dbReference type="EMBL" id="JAUUTY010000434">
    <property type="protein sequence ID" value="KAK1601447.1"/>
    <property type="molecule type" value="Genomic_DNA"/>
</dbReference>
<keyword evidence="4" id="KW-1185">Reference proteome</keyword>
<gene>
    <name evidence="3" type="ORF">QYE76_048236</name>
</gene>
<evidence type="ECO:0000256" key="2">
    <source>
        <dbReference type="SAM" id="MobiDB-lite"/>
    </source>
</evidence>
<reference evidence="3" key="1">
    <citation type="submission" date="2023-07" db="EMBL/GenBank/DDBJ databases">
        <title>A chromosome-level genome assembly of Lolium multiflorum.</title>
        <authorList>
            <person name="Chen Y."/>
            <person name="Copetti D."/>
            <person name="Kolliker R."/>
            <person name="Studer B."/>
        </authorList>
    </citation>
    <scope>NUCLEOTIDE SEQUENCE</scope>
    <source>
        <strain evidence="3">02402/16</strain>
        <tissue evidence="3">Leaf</tissue>
    </source>
</reference>
<dbReference type="Proteomes" id="UP001231189">
    <property type="component" value="Unassembled WGS sequence"/>
</dbReference>
<dbReference type="AlphaFoldDB" id="A0AAD8QF73"/>
<accession>A0AAD8QF73</accession>
<proteinExistence type="predicted"/>
<comment type="caution">
    <text evidence="3">The sequence shown here is derived from an EMBL/GenBank/DDBJ whole genome shotgun (WGS) entry which is preliminary data.</text>
</comment>
<evidence type="ECO:0000313" key="3">
    <source>
        <dbReference type="EMBL" id="KAK1601447.1"/>
    </source>
</evidence>
<protein>
    <submittedName>
        <fullName evidence="3">Uncharacterized protein</fullName>
    </submittedName>
</protein>
<feature type="compositionally biased region" description="Acidic residues" evidence="2">
    <location>
        <begin position="397"/>
        <end position="415"/>
    </location>
</feature>
<name>A0AAD8QF73_LOLMU</name>
<sequence>MEQAWLSADSYEVTSREGTTGQTSVEMFFSSLQANLKARAAEAAANVAKVEEAGKAVMDRRTTLYNRAVTHYHKAKLDRIDLARELEAVKGKLYASFDLMSYLLSSLGCLTFLSGRLVVEAAKVPRLESDLRAARAQCGESEEAGRSAARKLKLAEQELTRLRQLEQNHLIELNSLRTAEKEKVDDLSRRLTEVEKQRLALQEEVTAKSTELTATAKRWTEGFGALDRGLAAAFPETQEAALTAVGIARESRRQATGEGSSAYFSVEDHLASMAARVDPITKLGWELRKAAEELVPMLWPEEAVPQDISGLISAMERAPDRFLDWKESATRAGADMALSFVLSWYNEVDLGQLEFRRAGVETKLPADLKAARLARASTIADFVDKTVFVADPNPPPSDEDYMDDEEAEDVPEDDPAAGSTDAPPA</sequence>
<feature type="coiled-coil region" evidence="1">
    <location>
        <begin position="148"/>
        <end position="204"/>
    </location>
</feature>
<feature type="region of interest" description="Disordered" evidence="2">
    <location>
        <begin position="388"/>
        <end position="425"/>
    </location>
</feature>
<organism evidence="3 4">
    <name type="scientific">Lolium multiflorum</name>
    <name type="common">Italian ryegrass</name>
    <name type="synonym">Lolium perenne subsp. multiflorum</name>
    <dbReference type="NCBI Taxonomy" id="4521"/>
    <lineage>
        <taxon>Eukaryota</taxon>
        <taxon>Viridiplantae</taxon>
        <taxon>Streptophyta</taxon>
        <taxon>Embryophyta</taxon>
        <taxon>Tracheophyta</taxon>
        <taxon>Spermatophyta</taxon>
        <taxon>Magnoliopsida</taxon>
        <taxon>Liliopsida</taxon>
        <taxon>Poales</taxon>
        <taxon>Poaceae</taxon>
        <taxon>BOP clade</taxon>
        <taxon>Pooideae</taxon>
        <taxon>Poodae</taxon>
        <taxon>Poeae</taxon>
        <taxon>Poeae Chloroplast Group 2 (Poeae type)</taxon>
        <taxon>Loliodinae</taxon>
        <taxon>Loliinae</taxon>
        <taxon>Lolium</taxon>
    </lineage>
</organism>
<keyword evidence="1" id="KW-0175">Coiled coil</keyword>
<evidence type="ECO:0000256" key="1">
    <source>
        <dbReference type="SAM" id="Coils"/>
    </source>
</evidence>